<keyword evidence="2" id="KW-1185">Reference proteome</keyword>
<comment type="caution">
    <text evidence="1">The sequence shown here is derived from an EMBL/GenBank/DDBJ whole genome shotgun (WGS) entry which is preliminary data.</text>
</comment>
<dbReference type="Proteomes" id="UP001229421">
    <property type="component" value="Unassembled WGS sequence"/>
</dbReference>
<dbReference type="EMBL" id="JAUHHV010000002">
    <property type="protein sequence ID" value="KAK1432063.1"/>
    <property type="molecule type" value="Genomic_DNA"/>
</dbReference>
<sequence length="94" mass="10483">MNCGNVESVFNCLDEPMVRQFCETYRIPNSRNTTVLVDVFEDMSLEKILARGGKKLDFAIKKLTSRDFALIETSNSLLDINKPPIGSSSAIVLL</sequence>
<accession>A0AAD8P3H3</accession>
<evidence type="ECO:0000313" key="1">
    <source>
        <dbReference type="EMBL" id="KAK1432063.1"/>
    </source>
</evidence>
<protein>
    <submittedName>
        <fullName evidence="1">Uncharacterized protein</fullName>
    </submittedName>
</protein>
<proteinExistence type="predicted"/>
<name>A0AAD8P3H3_TARER</name>
<gene>
    <name evidence="1" type="ORF">QVD17_08953</name>
</gene>
<reference evidence="1" key="1">
    <citation type="journal article" date="2023" name="bioRxiv">
        <title>Improved chromosome-level genome assembly for marigold (Tagetes erecta).</title>
        <authorList>
            <person name="Jiang F."/>
            <person name="Yuan L."/>
            <person name="Wang S."/>
            <person name="Wang H."/>
            <person name="Xu D."/>
            <person name="Wang A."/>
            <person name="Fan W."/>
        </authorList>
    </citation>
    <scope>NUCLEOTIDE SEQUENCE</scope>
    <source>
        <strain evidence="1">WSJ</strain>
        <tissue evidence="1">Leaf</tissue>
    </source>
</reference>
<dbReference type="AlphaFoldDB" id="A0AAD8P3H3"/>
<organism evidence="1 2">
    <name type="scientific">Tagetes erecta</name>
    <name type="common">African marigold</name>
    <dbReference type="NCBI Taxonomy" id="13708"/>
    <lineage>
        <taxon>Eukaryota</taxon>
        <taxon>Viridiplantae</taxon>
        <taxon>Streptophyta</taxon>
        <taxon>Embryophyta</taxon>
        <taxon>Tracheophyta</taxon>
        <taxon>Spermatophyta</taxon>
        <taxon>Magnoliopsida</taxon>
        <taxon>eudicotyledons</taxon>
        <taxon>Gunneridae</taxon>
        <taxon>Pentapetalae</taxon>
        <taxon>asterids</taxon>
        <taxon>campanulids</taxon>
        <taxon>Asterales</taxon>
        <taxon>Asteraceae</taxon>
        <taxon>Asteroideae</taxon>
        <taxon>Heliantheae alliance</taxon>
        <taxon>Tageteae</taxon>
        <taxon>Tagetes</taxon>
    </lineage>
</organism>
<evidence type="ECO:0000313" key="2">
    <source>
        <dbReference type="Proteomes" id="UP001229421"/>
    </source>
</evidence>